<accession>A0AB39T112</accession>
<dbReference type="EMBL" id="CP163444">
    <property type="protein sequence ID" value="XDQ72006.1"/>
    <property type="molecule type" value="Genomic_DNA"/>
</dbReference>
<sequence>MNPDTYATLYGPARPAPPPRRGTAVTVVAALLWTVALLLLGFTGFLAMWAEADRGPLDGIPLGWVLISLAIAAVPIALFRTPAVRRLSVPTRALVTGLATCTTAIGLVVWAS</sequence>
<dbReference type="RefSeq" id="WP_369144664.1">
    <property type="nucleotide sequence ID" value="NZ_CP163444.1"/>
</dbReference>
<feature type="transmembrane region" description="Helical" evidence="1">
    <location>
        <begin position="24"/>
        <end position="50"/>
    </location>
</feature>
<keyword evidence="1" id="KW-0812">Transmembrane</keyword>
<reference evidence="2" key="1">
    <citation type="submission" date="2024-07" db="EMBL/GenBank/DDBJ databases">
        <authorList>
            <person name="Yu S.T."/>
        </authorList>
    </citation>
    <scope>NUCLEOTIDE SEQUENCE</scope>
    <source>
        <strain evidence="2">R44</strain>
    </source>
</reference>
<evidence type="ECO:0000313" key="2">
    <source>
        <dbReference type="EMBL" id="XDQ72006.1"/>
    </source>
</evidence>
<keyword evidence="1" id="KW-0472">Membrane</keyword>
<dbReference type="AlphaFoldDB" id="A0AB39T112"/>
<feature type="transmembrane region" description="Helical" evidence="1">
    <location>
        <begin position="62"/>
        <end position="81"/>
    </location>
</feature>
<organism evidence="2">
    <name type="scientific">Streptomyces sp. R44</name>
    <dbReference type="NCBI Taxonomy" id="3238633"/>
    <lineage>
        <taxon>Bacteria</taxon>
        <taxon>Bacillati</taxon>
        <taxon>Actinomycetota</taxon>
        <taxon>Actinomycetes</taxon>
        <taxon>Kitasatosporales</taxon>
        <taxon>Streptomycetaceae</taxon>
        <taxon>Streptomyces</taxon>
    </lineage>
</organism>
<proteinExistence type="predicted"/>
<name>A0AB39T112_9ACTN</name>
<keyword evidence="1" id="KW-1133">Transmembrane helix</keyword>
<protein>
    <submittedName>
        <fullName evidence="2">Uncharacterized protein</fullName>
    </submittedName>
</protein>
<evidence type="ECO:0000256" key="1">
    <source>
        <dbReference type="SAM" id="Phobius"/>
    </source>
</evidence>
<feature type="transmembrane region" description="Helical" evidence="1">
    <location>
        <begin position="93"/>
        <end position="111"/>
    </location>
</feature>
<gene>
    <name evidence="2" type="ORF">AB5J54_16460</name>
</gene>